<evidence type="ECO:0000313" key="3">
    <source>
        <dbReference type="Proteomes" id="UP000000311"/>
    </source>
</evidence>
<evidence type="ECO:0000256" key="1">
    <source>
        <dbReference type="SAM" id="MobiDB-lite"/>
    </source>
</evidence>
<sequence length="340" mass="38409">MASVAWHKPRGLSGERCTWWRNRSREEAALPSAAMHCRGARAIKIDIVLYYYKADSKCCGNDLRRPISHPELKESGSTGSRLSSMKVISHESSWPPSLDVLFSRAPVCPVNAELGYLPACLPAWLSRLCPEIAITPAITVIDYIRTRDSIVGGHQGSGKEAEIPKRREERSRSGFGGRRPLKKSTVQFFNKSRSHLLSIPRDDSYRADTKISAGHRWYPVMTPLLLAGRRLRYMHRKTEKEYRKRLSSPEVKEEALPWAIEGAGGKERRGGSRAEERHGNFSGAAPPYKALLIAKIVDETFLVDSIEENSSTLTKIHLIWKKNSLSRKKGLIEELLQFYE</sequence>
<dbReference type="AlphaFoldDB" id="E2A4E4"/>
<feature type="compositionally biased region" description="Basic and acidic residues" evidence="1">
    <location>
        <begin position="157"/>
        <end position="172"/>
    </location>
</feature>
<name>E2A4E4_CAMFO</name>
<evidence type="ECO:0000313" key="2">
    <source>
        <dbReference type="EMBL" id="EFN71691.1"/>
    </source>
</evidence>
<gene>
    <name evidence="2" type="ORF">EAG_14274</name>
</gene>
<proteinExistence type="predicted"/>
<accession>E2A4E4</accession>
<feature type="compositionally biased region" description="Basic and acidic residues" evidence="1">
    <location>
        <begin position="264"/>
        <end position="279"/>
    </location>
</feature>
<keyword evidence="3" id="KW-1185">Reference proteome</keyword>
<dbReference type="Proteomes" id="UP000000311">
    <property type="component" value="Unassembled WGS sequence"/>
</dbReference>
<dbReference type="EMBL" id="GL436635">
    <property type="protein sequence ID" value="EFN71691.1"/>
    <property type="molecule type" value="Genomic_DNA"/>
</dbReference>
<organism evidence="3">
    <name type="scientific">Camponotus floridanus</name>
    <name type="common">Florida carpenter ant</name>
    <dbReference type="NCBI Taxonomy" id="104421"/>
    <lineage>
        <taxon>Eukaryota</taxon>
        <taxon>Metazoa</taxon>
        <taxon>Ecdysozoa</taxon>
        <taxon>Arthropoda</taxon>
        <taxon>Hexapoda</taxon>
        <taxon>Insecta</taxon>
        <taxon>Pterygota</taxon>
        <taxon>Neoptera</taxon>
        <taxon>Endopterygota</taxon>
        <taxon>Hymenoptera</taxon>
        <taxon>Apocrita</taxon>
        <taxon>Aculeata</taxon>
        <taxon>Formicoidea</taxon>
        <taxon>Formicidae</taxon>
        <taxon>Formicinae</taxon>
        <taxon>Camponotus</taxon>
    </lineage>
</organism>
<reference evidence="2 3" key="1">
    <citation type="journal article" date="2010" name="Science">
        <title>Genomic comparison of the ants Camponotus floridanus and Harpegnathos saltator.</title>
        <authorList>
            <person name="Bonasio R."/>
            <person name="Zhang G."/>
            <person name="Ye C."/>
            <person name="Mutti N.S."/>
            <person name="Fang X."/>
            <person name="Qin N."/>
            <person name="Donahue G."/>
            <person name="Yang P."/>
            <person name="Li Q."/>
            <person name="Li C."/>
            <person name="Zhang P."/>
            <person name="Huang Z."/>
            <person name="Berger S.L."/>
            <person name="Reinberg D."/>
            <person name="Wang J."/>
            <person name="Liebig J."/>
        </authorList>
    </citation>
    <scope>NUCLEOTIDE SEQUENCE [LARGE SCALE GENOMIC DNA]</scope>
    <source>
        <strain evidence="3">C129</strain>
    </source>
</reference>
<protein>
    <submittedName>
        <fullName evidence="2">Uncharacterized protein</fullName>
    </submittedName>
</protein>
<dbReference type="InParanoid" id="E2A4E4"/>
<feature type="region of interest" description="Disordered" evidence="1">
    <location>
        <begin position="257"/>
        <end position="281"/>
    </location>
</feature>
<feature type="region of interest" description="Disordered" evidence="1">
    <location>
        <begin position="153"/>
        <end position="180"/>
    </location>
</feature>